<evidence type="ECO:0000256" key="7">
    <source>
        <dbReference type="SAM" id="Phobius"/>
    </source>
</evidence>
<feature type="domain" description="Major facilitator superfamily (MFS) profile" evidence="8">
    <location>
        <begin position="13"/>
        <end position="459"/>
    </location>
</feature>
<dbReference type="SUPFAM" id="SSF103473">
    <property type="entry name" value="MFS general substrate transporter"/>
    <property type="match status" value="1"/>
</dbReference>
<dbReference type="InterPro" id="IPR036259">
    <property type="entry name" value="MFS_trans_sf"/>
</dbReference>
<reference evidence="10" key="1">
    <citation type="journal article" date="2017" name="Genome Biol.">
        <title>Comparative genomics reveals high biological diversity and specific adaptations in the industrially and medically important fungal genus Aspergillus.</title>
        <authorList>
            <person name="de Vries R.P."/>
            <person name="Riley R."/>
            <person name="Wiebenga A."/>
            <person name="Aguilar-Osorio G."/>
            <person name="Amillis S."/>
            <person name="Uchima C.A."/>
            <person name="Anderluh G."/>
            <person name="Asadollahi M."/>
            <person name="Askin M."/>
            <person name="Barry K."/>
            <person name="Battaglia E."/>
            <person name="Bayram O."/>
            <person name="Benocci T."/>
            <person name="Braus-Stromeyer S.A."/>
            <person name="Caldana C."/>
            <person name="Canovas D."/>
            <person name="Cerqueira G.C."/>
            <person name="Chen F."/>
            <person name="Chen W."/>
            <person name="Choi C."/>
            <person name="Clum A."/>
            <person name="Dos Santos R.A."/>
            <person name="Damasio A.R."/>
            <person name="Diallinas G."/>
            <person name="Emri T."/>
            <person name="Fekete E."/>
            <person name="Flipphi M."/>
            <person name="Freyberg S."/>
            <person name="Gallo A."/>
            <person name="Gournas C."/>
            <person name="Habgood R."/>
            <person name="Hainaut M."/>
            <person name="Harispe M.L."/>
            <person name="Henrissat B."/>
            <person name="Hilden K.S."/>
            <person name="Hope R."/>
            <person name="Hossain A."/>
            <person name="Karabika E."/>
            <person name="Karaffa L."/>
            <person name="Karanyi Z."/>
            <person name="Krasevec N."/>
            <person name="Kuo A."/>
            <person name="Kusch H."/>
            <person name="LaButti K."/>
            <person name="Lagendijk E.L."/>
            <person name="Lapidus A."/>
            <person name="Levasseur A."/>
            <person name="Lindquist E."/>
            <person name="Lipzen A."/>
            <person name="Logrieco A.F."/>
            <person name="MacCabe A."/>
            <person name="Maekelae M.R."/>
            <person name="Malavazi I."/>
            <person name="Melin P."/>
            <person name="Meyer V."/>
            <person name="Mielnichuk N."/>
            <person name="Miskei M."/>
            <person name="Molnar A.P."/>
            <person name="Mule G."/>
            <person name="Ngan C.Y."/>
            <person name="Orejas M."/>
            <person name="Orosz E."/>
            <person name="Ouedraogo J.P."/>
            <person name="Overkamp K.M."/>
            <person name="Park H.-S."/>
            <person name="Perrone G."/>
            <person name="Piumi F."/>
            <person name="Punt P.J."/>
            <person name="Ram A.F."/>
            <person name="Ramon A."/>
            <person name="Rauscher S."/>
            <person name="Record E."/>
            <person name="Riano-Pachon D.M."/>
            <person name="Robert V."/>
            <person name="Roehrig J."/>
            <person name="Ruller R."/>
            <person name="Salamov A."/>
            <person name="Salih N.S."/>
            <person name="Samson R.A."/>
            <person name="Sandor E."/>
            <person name="Sanguinetti M."/>
            <person name="Schuetze T."/>
            <person name="Sepcic K."/>
            <person name="Shelest E."/>
            <person name="Sherlock G."/>
            <person name="Sophianopoulou V."/>
            <person name="Squina F.M."/>
            <person name="Sun H."/>
            <person name="Susca A."/>
            <person name="Todd R.B."/>
            <person name="Tsang A."/>
            <person name="Unkles S.E."/>
            <person name="van de Wiele N."/>
            <person name="van Rossen-Uffink D."/>
            <person name="Oliveira J.V."/>
            <person name="Vesth T.C."/>
            <person name="Visser J."/>
            <person name="Yu J.-H."/>
            <person name="Zhou M."/>
            <person name="Andersen M.R."/>
            <person name="Archer D.B."/>
            <person name="Baker S.E."/>
            <person name="Benoit I."/>
            <person name="Brakhage A.A."/>
            <person name="Braus G.H."/>
            <person name="Fischer R."/>
            <person name="Frisvad J.C."/>
            <person name="Goldman G.H."/>
            <person name="Houbraken J."/>
            <person name="Oakley B."/>
            <person name="Pocsi I."/>
            <person name="Scazzocchio C."/>
            <person name="Seiboth B."/>
            <person name="vanKuyk P.A."/>
            <person name="Wortman J."/>
            <person name="Dyer P.S."/>
            <person name="Grigoriev I.V."/>
        </authorList>
    </citation>
    <scope>NUCLEOTIDE SEQUENCE [LARGE SCALE GENOMIC DNA]</scope>
    <source>
        <strain evidence="10">CBS 506.65</strain>
    </source>
</reference>
<evidence type="ECO:0000259" key="8">
    <source>
        <dbReference type="PROSITE" id="PS50850"/>
    </source>
</evidence>
<dbReference type="OrthoDB" id="5086884at2759"/>
<evidence type="ECO:0000313" key="10">
    <source>
        <dbReference type="Proteomes" id="UP000184188"/>
    </source>
</evidence>
<feature type="transmembrane region" description="Helical" evidence="7">
    <location>
        <begin position="434"/>
        <end position="455"/>
    </location>
</feature>
<feature type="transmembrane region" description="Helical" evidence="7">
    <location>
        <begin position="114"/>
        <end position="132"/>
    </location>
</feature>
<evidence type="ECO:0000256" key="4">
    <source>
        <dbReference type="ARBA" id="ARBA00022692"/>
    </source>
</evidence>
<dbReference type="InterPro" id="IPR001958">
    <property type="entry name" value="Tet-R_TetA/multi-R_MdtG-like"/>
</dbReference>
<evidence type="ECO:0000313" key="9">
    <source>
        <dbReference type="EMBL" id="OJJ44443.1"/>
    </source>
</evidence>
<feature type="transmembrane region" description="Helical" evidence="7">
    <location>
        <begin position="55"/>
        <end position="73"/>
    </location>
</feature>
<name>A0A1L9SB94_9EURO</name>
<sequence>MAQAQWRSSNLFILVSMAMALLTDELLYAFMVPLLPYMFEHRLGLDNSIVQRCTLLFLSEGALICVFSSPIIGHVSDMTSSKRNLLLASLALAFVSSLATAMAESLFVLFASRFFQSLASNALWIVGIATLAENIGSEHMGKISGMISTVAAVGTSGGPVLGGMLFELGGYWTAWMGAFAFILVDIVLRLLMVEKKRTKGEGKMLDPEQEALLASEIPTPSDLLSEPVLSAAAAVESEPVVEQSGWRFYAYAFRHPGFFAGVTSFFVFSILISSFNTTMTLHVQRVFHWDTFRVGLLFAALQGPGMLLSPVFGWLKDRVGSRWPTTAGFLSVVPFFWLLGVPGDDRFPWANEGTRGQTIYSFCMIMIGSLLCLLNGVGNMEVTTAISELEAERPGIFGPNGGYSRALAMSSMSWTMGLLIGPVLSGFLAEVGYYEMNCVMALLCVLAAVNAAINLSSRRRT</sequence>
<comment type="similarity">
    <text evidence="2">Belongs to the major facilitator superfamily. Vesicular transporter family.</text>
</comment>
<dbReference type="GO" id="GO:0016020">
    <property type="term" value="C:membrane"/>
    <property type="evidence" value="ECO:0007669"/>
    <property type="project" value="UniProtKB-SubCell"/>
</dbReference>
<dbReference type="VEuPathDB" id="FungiDB:ASPZODRAFT_135267"/>
<dbReference type="AlphaFoldDB" id="A0A1L9SB94"/>
<dbReference type="EMBL" id="KV878348">
    <property type="protein sequence ID" value="OJJ44443.1"/>
    <property type="molecule type" value="Genomic_DNA"/>
</dbReference>
<dbReference type="Pfam" id="PF07690">
    <property type="entry name" value="MFS_1"/>
    <property type="match status" value="1"/>
</dbReference>
<dbReference type="InterPro" id="IPR020846">
    <property type="entry name" value="MFS_dom"/>
</dbReference>
<evidence type="ECO:0000256" key="5">
    <source>
        <dbReference type="ARBA" id="ARBA00022989"/>
    </source>
</evidence>
<dbReference type="GeneID" id="34610210"/>
<feature type="transmembrane region" description="Helical" evidence="7">
    <location>
        <begin position="359"/>
        <end position="377"/>
    </location>
</feature>
<organism evidence="9 10">
    <name type="scientific">Penicilliopsis zonata CBS 506.65</name>
    <dbReference type="NCBI Taxonomy" id="1073090"/>
    <lineage>
        <taxon>Eukaryota</taxon>
        <taxon>Fungi</taxon>
        <taxon>Dikarya</taxon>
        <taxon>Ascomycota</taxon>
        <taxon>Pezizomycotina</taxon>
        <taxon>Eurotiomycetes</taxon>
        <taxon>Eurotiomycetidae</taxon>
        <taxon>Eurotiales</taxon>
        <taxon>Aspergillaceae</taxon>
        <taxon>Penicilliopsis</taxon>
    </lineage>
</organism>
<comment type="subcellular location">
    <subcellularLocation>
        <location evidence="1">Membrane</location>
        <topology evidence="1">Multi-pass membrane protein</topology>
    </subcellularLocation>
</comment>
<dbReference type="STRING" id="1073090.A0A1L9SB94"/>
<keyword evidence="6 7" id="KW-0472">Membrane</keyword>
<feature type="transmembrane region" description="Helical" evidence="7">
    <location>
        <begin position="144"/>
        <end position="166"/>
    </location>
</feature>
<feature type="transmembrane region" description="Helical" evidence="7">
    <location>
        <begin position="322"/>
        <end position="339"/>
    </location>
</feature>
<evidence type="ECO:0000256" key="1">
    <source>
        <dbReference type="ARBA" id="ARBA00004141"/>
    </source>
</evidence>
<keyword evidence="3" id="KW-0813">Transport</keyword>
<dbReference type="Gene3D" id="1.20.1250.20">
    <property type="entry name" value="MFS general substrate transporter like domains"/>
    <property type="match status" value="2"/>
</dbReference>
<dbReference type="RefSeq" id="XP_022578953.1">
    <property type="nucleotide sequence ID" value="XM_022723745.1"/>
</dbReference>
<dbReference type="PANTHER" id="PTHR23506">
    <property type="entry name" value="GH10249P"/>
    <property type="match status" value="1"/>
</dbReference>
<feature type="transmembrane region" description="Helical" evidence="7">
    <location>
        <begin position="85"/>
        <end position="108"/>
    </location>
</feature>
<protein>
    <recommendedName>
        <fullName evidence="8">Major facilitator superfamily (MFS) profile domain-containing protein</fullName>
    </recommendedName>
</protein>
<feature type="transmembrane region" description="Helical" evidence="7">
    <location>
        <begin position="257"/>
        <end position="275"/>
    </location>
</feature>
<dbReference type="PANTHER" id="PTHR23506:SF35">
    <property type="entry name" value="MAJOR FACILITATOR SUPERFAMILY (MFS) PROFILE DOMAIN-CONTAINING PROTEIN-RELATED"/>
    <property type="match status" value="1"/>
</dbReference>
<proteinExistence type="inferred from homology"/>
<evidence type="ECO:0000256" key="2">
    <source>
        <dbReference type="ARBA" id="ARBA00006829"/>
    </source>
</evidence>
<dbReference type="InterPro" id="IPR011701">
    <property type="entry name" value="MFS"/>
</dbReference>
<keyword evidence="5 7" id="KW-1133">Transmembrane helix</keyword>
<dbReference type="InterPro" id="IPR050930">
    <property type="entry name" value="MFS_Vesicular_Transporter"/>
</dbReference>
<dbReference type="GO" id="GO:0022857">
    <property type="term" value="F:transmembrane transporter activity"/>
    <property type="evidence" value="ECO:0007669"/>
    <property type="project" value="InterPro"/>
</dbReference>
<dbReference type="PRINTS" id="PR01035">
    <property type="entry name" value="TCRTETA"/>
</dbReference>
<dbReference type="PROSITE" id="PS50850">
    <property type="entry name" value="MFS"/>
    <property type="match status" value="1"/>
</dbReference>
<feature type="transmembrane region" description="Helical" evidence="7">
    <location>
        <begin position="406"/>
        <end position="428"/>
    </location>
</feature>
<evidence type="ECO:0000256" key="6">
    <source>
        <dbReference type="ARBA" id="ARBA00023136"/>
    </source>
</evidence>
<feature type="transmembrane region" description="Helical" evidence="7">
    <location>
        <begin position="295"/>
        <end position="315"/>
    </location>
</feature>
<feature type="transmembrane region" description="Helical" evidence="7">
    <location>
        <begin position="172"/>
        <end position="191"/>
    </location>
</feature>
<gene>
    <name evidence="9" type="ORF">ASPZODRAFT_135267</name>
</gene>
<accession>A0A1L9SB94</accession>
<keyword evidence="4 7" id="KW-0812">Transmembrane</keyword>
<evidence type="ECO:0000256" key="3">
    <source>
        <dbReference type="ARBA" id="ARBA00022448"/>
    </source>
</evidence>
<dbReference type="Proteomes" id="UP000184188">
    <property type="component" value="Unassembled WGS sequence"/>
</dbReference>
<keyword evidence="10" id="KW-1185">Reference proteome</keyword>
<feature type="transmembrane region" description="Helical" evidence="7">
    <location>
        <begin position="12"/>
        <end position="35"/>
    </location>
</feature>